<gene>
    <name evidence="3" type="ORF">PSACC_01196</name>
</gene>
<feature type="chain" id="PRO_5014158179" description="HECT domain-containing protein" evidence="2">
    <location>
        <begin position="23"/>
        <end position="918"/>
    </location>
</feature>
<sequence length="918" mass="103487">MIQYPSLWLTLLLVCPFGHLQGSLLREETSMVGDWRLASPQGQIGVQFYPVLDEQEELTTSVLSENEPTCFYSRIRETFFITKSHRDWLSSISTRNQSDGQQYVSNDALMKSTFNRAKDLVTAPAVSDAEAHSQLDIHENNPLNRPKKPKKLRETRVDEMKKSEENLADHQVRSRCITQTTTDSSAAFFKDRSACGKKKPRDANYYIKGEGVTLGYRASSSRIILIDGFGYGKTRKRESRRDWDQHQLDKTNLTKEAFRKLYPLRMHGLVVAINNAANEILFWMEGEPQQRAVLFRQSQGKLIIKAVSSSKDLITTPLEDGDMVLVASYSTVDSFVSEEFTLELSDDTESLAQQISETSSEEFETCIVARVAVPKTRYVLTTLQTRRVSAGVPGNQGVATAASGKGQLGGQETISTDLLDYFPVQSPSSPSGWDSETGGLAAALHRWTCYDQTGRESTPVNFCNFIAMDFVHIVNHLAYNGNRDHARVYLQAFEDILEDETIVTNILSQGPFPQVEEIMQLRAPYRLLFFKKLAPFMSCQAIEYALVTTVGRQTNVDIFKVLLATHTTIPMDFSRRIRFVDEILAKIDLLPYTPDYGDWNEGGPFQRFFRTVVQLIPDLIPCDTEADSEASFIINNHGLLSCMSPALMFSENCTKLYGGDVHEGFMAIDFYIAVTDFKQANFTPEDYWQRRNALLGLMNGLSDSVTKSWEMPNGEYFSDQMTALEAEKRSMDVLGWLLGVEAYSALEFYCNESGISLSSDKIVKLVAGTDALPLVLTQLLYHAERSVIEIPGNCGKHARQLIQLYNQLISSGRRDPCSAGAARKIQLPEFFSPSKSISDILIRAYLLFWFDIPLRHTKLIYYSDPLDPTEYAGAIDAMLERYCAIHHQSRPAFTHARISPKDEESIAEEPITKTEELL</sequence>
<keyword evidence="2" id="KW-0732">Signal</keyword>
<evidence type="ECO:0000313" key="4">
    <source>
        <dbReference type="Proteomes" id="UP000240830"/>
    </source>
</evidence>
<comment type="caution">
    <text evidence="3">The sequence shown here is derived from an EMBL/GenBank/DDBJ whole genome shotgun (WGS) entry which is preliminary data.</text>
</comment>
<evidence type="ECO:0000256" key="2">
    <source>
        <dbReference type="SAM" id="SignalP"/>
    </source>
</evidence>
<feature type="compositionally biased region" description="Basic and acidic residues" evidence="1">
    <location>
        <begin position="130"/>
        <end position="139"/>
    </location>
</feature>
<protein>
    <recommendedName>
        <fullName evidence="5">HECT domain-containing protein</fullName>
    </recommendedName>
</protein>
<feature type="region of interest" description="Disordered" evidence="1">
    <location>
        <begin position="130"/>
        <end position="156"/>
    </location>
</feature>
<keyword evidence="4" id="KW-1185">Reference proteome</keyword>
<evidence type="ECO:0000256" key="1">
    <source>
        <dbReference type="SAM" id="MobiDB-lite"/>
    </source>
</evidence>
<dbReference type="AlphaFoldDB" id="A0A2H9TML8"/>
<organism evidence="3 4">
    <name type="scientific">Paramicrosporidium saccamoebae</name>
    <dbReference type="NCBI Taxonomy" id="1246581"/>
    <lineage>
        <taxon>Eukaryota</taxon>
        <taxon>Fungi</taxon>
        <taxon>Fungi incertae sedis</taxon>
        <taxon>Cryptomycota</taxon>
        <taxon>Cryptomycota incertae sedis</taxon>
        <taxon>Paramicrosporidium</taxon>
    </lineage>
</organism>
<evidence type="ECO:0000313" key="3">
    <source>
        <dbReference type="EMBL" id="PJF18986.1"/>
    </source>
</evidence>
<feature type="signal peptide" evidence="2">
    <location>
        <begin position="1"/>
        <end position="22"/>
    </location>
</feature>
<dbReference type="Proteomes" id="UP000240830">
    <property type="component" value="Unassembled WGS sequence"/>
</dbReference>
<dbReference type="EMBL" id="MTSL01000090">
    <property type="protein sequence ID" value="PJF18986.1"/>
    <property type="molecule type" value="Genomic_DNA"/>
</dbReference>
<reference evidence="3 4" key="1">
    <citation type="submission" date="2016-10" db="EMBL/GenBank/DDBJ databases">
        <title>The genome of Paramicrosporidium saccamoebae is the missing link in understanding Cryptomycota and Microsporidia evolution.</title>
        <authorList>
            <person name="Quandt C.A."/>
            <person name="Beaudet D."/>
            <person name="Corsaro D."/>
            <person name="Michel R."/>
            <person name="Corradi N."/>
            <person name="James T."/>
        </authorList>
    </citation>
    <scope>NUCLEOTIDE SEQUENCE [LARGE SCALE GENOMIC DNA]</scope>
    <source>
        <strain evidence="3 4">KSL3</strain>
    </source>
</reference>
<proteinExistence type="predicted"/>
<name>A0A2H9TML8_9FUNG</name>
<evidence type="ECO:0008006" key="5">
    <source>
        <dbReference type="Google" id="ProtNLM"/>
    </source>
</evidence>
<accession>A0A2H9TML8</accession>